<evidence type="ECO:0000313" key="2">
    <source>
        <dbReference type="EMBL" id="KDP43374.1"/>
    </source>
</evidence>
<dbReference type="EMBL" id="KK914270">
    <property type="protein sequence ID" value="KDP43374.1"/>
    <property type="molecule type" value="Genomic_DNA"/>
</dbReference>
<gene>
    <name evidence="2" type="ORF">JCGZ_26474</name>
</gene>
<accession>A0A067LGR5</accession>
<feature type="region of interest" description="Disordered" evidence="1">
    <location>
        <begin position="1"/>
        <end position="25"/>
    </location>
</feature>
<name>A0A067LGR5_JATCU</name>
<dbReference type="Proteomes" id="UP000027138">
    <property type="component" value="Unassembled WGS sequence"/>
</dbReference>
<keyword evidence="3" id="KW-1185">Reference proteome</keyword>
<evidence type="ECO:0000256" key="1">
    <source>
        <dbReference type="SAM" id="MobiDB-lite"/>
    </source>
</evidence>
<sequence length="98" mass="10421">MPVGGVTSGILGSDAEPTSAVGQATAGPNQCDLVQQLVAALRQAAGAVPQAPIAPALVLVHSPVERLRKYRVEDFMGWRDDDPFAAELWLRATERILD</sequence>
<proteinExistence type="predicted"/>
<reference evidence="2 3" key="1">
    <citation type="journal article" date="2014" name="PLoS ONE">
        <title>Global Analysis of Gene Expression Profiles in Physic Nut (Jatropha curcas L.) Seedlings Exposed to Salt Stress.</title>
        <authorList>
            <person name="Zhang L."/>
            <person name="Zhang C."/>
            <person name="Wu P."/>
            <person name="Chen Y."/>
            <person name="Li M."/>
            <person name="Jiang H."/>
            <person name="Wu G."/>
        </authorList>
    </citation>
    <scope>NUCLEOTIDE SEQUENCE [LARGE SCALE GENOMIC DNA]</scope>
    <source>
        <strain evidence="3">cv. GZQX0401</strain>
        <tissue evidence="2">Young leaves</tissue>
    </source>
</reference>
<protein>
    <submittedName>
        <fullName evidence="2">Uncharacterized protein</fullName>
    </submittedName>
</protein>
<dbReference type="AlphaFoldDB" id="A0A067LGR5"/>
<organism evidence="2 3">
    <name type="scientific">Jatropha curcas</name>
    <name type="common">Barbados nut</name>
    <dbReference type="NCBI Taxonomy" id="180498"/>
    <lineage>
        <taxon>Eukaryota</taxon>
        <taxon>Viridiplantae</taxon>
        <taxon>Streptophyta</taxon>
        <taxon>Embryophyta</taxon>
        <taxon>Tracheophyta</taxon>
        <taxon>Spermatophyta</taxon>
        <taxon>Magnoliopsida</taxon>
        <taxon>eudicotyledons</taxon>
        <taxon>Gunneridae</taxon>
        <taxon>Pentapetalae</taxon>
        <taxon>rosids</taxon>
        <taxon>fabids</taxon>
        <taxon>Malpighiales</taxon>
        <taxon>Euphorbiaceae</taxon>
        <taxon>Crotonoideae</taxon>
        <taxon>Jatropheae</taxon>
        <taxon>Jatropha</taxon>
    </lineage>
</organism>
<evidence type="ECO:0000313" key="3">
    <source>
        <dbReference type="Proteomes" id="UP000027138"/>
    </source>
</evidence>